<reference evidence="1 2" key="1">
    <citation type="submission" date="2017-11" db="EMBL/GenBank/DDBJ databases">
        <title>Draft genome of Arthrobacter agilis strain UMCV2, a plant growth-promoting rhizobacterium and biocontrol capacity of phytopathogenic fungi.</title>
        <authorList>
            <person name="Martinez-Camara R."/>
            <person name="Santoyo G."/>
            <person name="Moreno-Hagelsieb G."/>
            <person name="Valencia-Cantero E."/>
        </authorList>
    </citation>
    <scope>NUCLEOTIDE SEQUENCE [LARGE SCALE GENOMIC DNA]</scope>
    <source>
        <strain evidence="1 2">UMCV2</strain>
    </source>
</reference>
<proteinExistence type="predicted"/>
<evidence type="ECO:0000313" key="2">
    <source>
        <dbReference type="Proteomes" id="UP000239187"/>
    </source>
</evidence>
<dbReference type="PANTHER" id="PTHR33990">
    <property type="entry name" value="PROTEIN YJDN-RELATED"/>
    <property type="match status" value="1"/>
</dbReference>
<dbReference type="InterPro" id="IPR029068">
    <property type="entry name" value="Glyas_Bleomycin-R_OHBP_Dase"/>
</dbReference>
<sequence length="133" mass="14036">MSAPMIYISFPGNAREALGFYAGVFGGELSLASYKDHGRTDGPPEAVAHGVLSGVVSLAGSDTPEGDPSVRCEGLLLSLLGTSEPAVLHEWFDQLSVGGTAIDPLVQRPWDGADGQVTDRYGLRWLVGYESRA</sequence>
<dbReference type="PANTHER" id="PTHR33990:SF1">
    <property type="entry name" value="PROTEIN YJDN"/>
    <property type="match status" value="1"/>
</dbReference>
<dbReference type="RefSeq" id="WP_208739992.1">
    <property type="nucleotide sequence ID" value="NZ_CP024915.1"/>
</dbReference>
<dbReference type="SUPFAM" id="SSF54593">
    <property type="entry name" value="Glyoxalase/Bleomycin resistance protein/Dihydroxybiphenyl dioxygenase"/>
    <property type="match status" value="1"/>
</dbReference>
<accession>A0A2L0UHW8</accession>
<dbReference type="Gene3D" id="3.10.180.10">
    <property type="entry name" value="2,3-Dihydroxybiphenyl 1,2-Dioxygenase, domain 1"/>
    <property type="match status" value="1"/>
</dbReference>
<dbReference type="AlphaFoldDB" id="A0A2L0UHW8"/>
<protein>
    <submittedName>
        <fullName evidence="1">VOC family protein</fullName>
    </submittedName>
</protein>
<organism evidence="1 2">
    <name type="scientific">Arthrobacter agilis</name>
    <dbReference type="NCBI Taxonomy" id="37921"/>
    <lineage>
        <taxon>Bacteria</taxon>
        <taxon>Bacillati</taxon>
        <taxon>Actinomycetota</taxon>
        <taxon>Actinomycetes</taxon>
        <taxon>Micrococcales</taxon>
        <taxon>Micrococcaceae</taxon>
        <taxon>Arthrobacter</taxon>
    </lineage>
</organism>
<dbReference type="EMBL" id="CP024915">
    <property type="protein sequence ID" value="AUZ88827.1"/>
    <property type="molecule type" value="Genomic_DNA"/>
</dbReference>
<name>A0A2L0UHW8_9MICC</name>
<gene>
    <name evidence="1" type="ORF">CVO76_15120</name>
</gene>
<dbReference type="Proteomes" id="UP000239187">
    <property type="component" value="Chromosome"/>
</dbReference>
<evidence type="ECO:0000313" key="1">
    <source>
        <dbReference type="EMBL" id="AUZ88827.1"/>
    </source>
</evidence>